<dbReference type="GO" id="GO:0006729">
    <property type="term" value="P:tetrahydrobiopterin biosynthetic process"/>
    <property type="evidence" value="ECO:0007669"/>
    <property type="project" value="TreeGrafter"/>
</dbReference>
<dbReference type="GO" id="GO:0004757">
    <property type="term" value="F:sepiapterin reductase (NADP+) activity"/>
    <property type="evidence" value="ECO:0007669"/>
    <property type="project" value="TreeGrafter"/>
</dbReference>
<keyword evidence="6" id="KW-1185">Reference proteome</keyword>
<evidence type="ECO:0000313" key="6">
    <source>
        <dbReference type="Proteomes" id="UP000236416"/>
    </source>
</evidence>
<evidence type="ECO:0000313" key="5">
    <source>
        <dbReference type="EMBL" id="POA98377.1"/>
    </source>
</evidence>
<evidence type="ECO:0000256" key="1">
    <source>
        <dbReference type="ARBA" id="ARBA00004496"/>
    </source>
</evidence>
<dbReference type="Pfam" id="PF00106">
    <property type="entry name" value="adh_short"/>
    <property type="match status" value="1"/>
</dbReference>
<proteinExistence type="predicted"/>
<dbReference type="GO" id="GO:0005737">
    <property type="term" value="C:cytoplasm"/>
    <property type="evidence" value="ECO:0007669"/>
    <property type="project" value="UniProtKB-SubCell"/>
</dbReference>
<keyword evidence="2" id="KW-0963">Cytoplasm</keyword>
<dbReference type="InterPro" id="IPR020904">
    <property type="entry name" value="Sc_DH/Rdtase_CS"/>
</dbReference>
<evidence type="ECO:0000256" key="2">
    <source>
        <dbReference type="ARBA" id="ARBA00022490"/>
    </source>
</evidence>
<sequence length="250" mass="26252">MHAFIVTGASRGLGFAICEALLNDGYFVVGIARNAGPALEGLAARHPERLLAVNADLSDAAQVNAAVHTALQQLPLPECATITLINNAGVVTPIAQAGHYPTDQLVQAIAINVTAPMLATNALLSATDHLPARRRIMNISSGAAAKAYPGWSVYCATKAGLDHFSRCVALEQQDKANPAQIVALYPGVVDTDMQGNIRGSDEAQFPQKGRFDAYKAEGALASPAAAARQIVDYLVSPAFGQLQVVDIREL</sequence>
<evidence type="ECO:0000256" key="4">
    <source>
        <dbReference type="ARBA" id="ARBA00023002"/>
    </source>
</evidence>
<gene>
    <name evidence="5" type="ORF">C2134_13155</name>
</gene>
<keyword evidence="4" id="KW-0560">Oxidoreductase</keyword>
<dbReference type="PANTHER" id="PTHR44085:SF2">
    <property type="entry name" value="SEPIAPTERIN REDUCTASE"/>
    <property type="match status" value="1"/>
</dbReference>
<protein>
    <submittedName>
        <fullName evidence="5">Short-chain dehydrogenase</fullName>
    </submittedName>
</protein>
<dbReference type="Gene3D" id="3.40.50.720">
    <property type="entry name" value="NAD(P)-binding Rossmann-like Domain"/>
    <property type="match status" value="1"/>
</dbReference>
<comment type="caution">
    <text evidence="5">The sequence shown here is derived from an EMBL/GenBank/DDBJ whole genome shotgun (WGS) entry which is preliminary data.</text>
</comment>
<organism evidence="5 6">
    <name type="scientific">Chromobacterium sinusclupearum</name>
    <dbReference type="NCBI Taxonomy" id="2077146"/>
    <lineage>
        <taxon>Bacteria</taxon>
        <taxon>Pseudomonadati</taxon>
        <taxon>Pseudomonadota</taxon>
        <taxon>Betaproteobacteria</taxon>
        <taxon>Neisseriales</taxon>
        <taxon>Chromobacteriaceae</taxon>
        <taxon>Chromobacterium</taxon>
    </lineage>
</organism>
<dbReference type="NCBIfam" id="NF005436">
    <property type="entry name" value="PRK07023.1"/>
    <property type="match status" value="1"/>
</dbReference>
<dbReference type="InterPro" id="IPR051721">
    <property type="entry name" value="Biopterin_syn/organic_redct"/>
</dbReference>
<dbReference type="PROSITE" id="PS00061">
    <property type="entry name" value="ADH_SHORT"/>
    <property type="match status" value="1"/>
</dbReference>
<dbReference type="InterPro" id="IPR036291">
    <property type="entry name" value="NAD(P)-bd_dom_sf"/>
</dbReference>
<comment type="subcellular location">
    <subcellularLocation>
        <location evidence="1">Cytoplasm</location>
    </subcellularLocation>
</comment>
<dbReference type="RefSeq" id="WP_103320624.1">
    <property type="nucleotide sequence ID" value="NZ_PPTF01000060.1"/>
</dbReference>
<accession>A0A2K4MMR5</accession>
<dbReference type="AlphaFoldDB" id="A0A2K4MMR5"/>
<keyword evidence="3" id="KW-0521">NADP</keyword>
<dbReference type="PANTHER" id="PTHR44085">
    <property type="entry name" value="SEPIAPTERIN REDUCTASE"/>
    <property type="match status" value="1"/>
</dbReference>
<dbReference type="EMBL" id="PPTF01000060">
    <property type="protein sequence ID" value="POA98377.1"/>
    <property type="molecule type" value="Genomic_DNA"/>
</dbReference>
<evidence type="ECO:0000256" key="3">
    <source>
        <dbReference type="ARBA" id="ARBA00022857"/>
    </source>
</evidence>
<dbReference type="SUPFAM" id="SSF51735">
    <property type="entry name" value="NAD(P)-binding Rossmann-fold domains"/>
    <property type="match status" value="1"/>
</dbReference>
<dbReference type="PRINTS" id="PR00081">
    <property type="entry name" value="GDHRDH"/>
</dbReference>
<dbReference type="InterPro" id="IPR002347">
    <property type="entry name" value="SDR_fam"/>
</dbReference>
<name>A0A2K4MMR5_9NEIS</name>
<reference evidence="5 6" key="1">
    <citation type="submission" date="2018-01" db="EMBL/GenBank/DDBJ databases">
        <title>Genomic Sequence of Chromobacterium MWU13-2610 from wild cranberry bogs within the Cape Cod National Seashore.</title>
        <authorList>
            <person name="O'Hara-Hanley K."/>
            <person name="Soby S."/>
            <person name="Harrison A."/>
        </authorList>
    </citation>
    <scope>NUCLEOTIDE SEQUENCE [LARGE SCALE GENOMIC DNA]</scope>
    <source>
        <strain evidence="5 6">MWU13-2610</strain>
    </source>
</reference>
<dbReference type="Proteomes" id="UP000236416">
    <property type="component" value="Unassembled WGS sequence"/>
</dbReference>